<keyword evidence="3" id="KW-1133">Transmembrane helix</keyword>
<gene>
    <name evidence="4" type="ORF">MENT_LOCUS42935</name>
</gene>
<evidence type="ECO:0000256" key="3">
    <source>
        <dbReference type="SAM" id="Phobius"/>
    </source>
</evidence>
<dbReference type="EMBL" id="CAJEWN010000791">
    <property type="protein sequence ID" value="CAD2190166.1"/>
    <property type="molecule type" value="Genomic_DNA"/>
</dbReference>
<dbReference type="InterPro" id="IPR019538">
    <property type="entry name" value="PSMD5"/>
</dbReference>
<dbReference type="InterPro" id="IPR016024">
    <property type="entry name" value="ARM-type_fold"/>
</dbReference>
<organism evidence="4 5">
    <name type="scientific">Meloidogyne enterolobii</name>
    <name type="common">Root-knot nematode worm</name>
    <name type="synonym">Meloidogyne mayaguensis</name>
    <dbReference type="NCBI Taxonomy" id="390850"/>
    <lineage>
        <taxon>Eukaryota</taxon>
        <taxon>Metazoa</taxon>
        <taxon>Ecdysozoa</taxon>
        <taxon>Nematoda</taxon>
        <taxon>Chromadorea</taxon>
        <taxon>Rhabditida</taxon>
        <taxon>Tylenchina</taxon>
        <taxon>Tylenchomorpha</taxon>
        <taxon>Tylenchoidea</taxon>
        <taxon>Meloidogynidae</taxon>
        <taxon>Meloidogyninae</taxon>
        <taxon>Meloidogyne</taxon>
    </lineage>
</organism>
<protein>
    <recommendedName>
        <fullName evidence="2">26S proteasome non-ATPase regulatory subunit 5</fullName>
    </recommendedName>
</protein>
<dbReference type="GO" id="GO:0043248">
    <property type="term" value="P:proteasome assembly"/>
    <property type="evidence" value="ECO:0007669"/>
    <property type="project" value="InterPro"/>
</dbReference>
<comment type="caution">
    <text evidence="4">The sequence shown here is derived from an EMBL/GenBank/DDBJ whole genome shotgun (WGS) entry which is preliminary data.</text>
</comment>
<dbReference type="AlphaFoldDB" id="A0A6V7WTN4"/>
<evidence type="ECO:0000256" key="2">
    <source>
        <dbReference type="ARBA" id="ARBA00014933"/>
    </source>
</evidence>
<dbReference type="PANTHER" id="PTHR13554">
    <property type="entry name" value="26S PROTEASOME NON-ATPASE REGULATORY SUBUNIT 5-RELATED"/>
    <property type="match status" value="1"/>
</dbReference>
<dbReference type="Proteomes" id="UP000580250">
    <property type="component" value="Unassembled WGS sequence"/>
</dbReference>
<keyword evidence="3" id="KW-0472">Membrane</keyword>
<proteinExistence type="inferred from homology"/>
<sequence>MTERQNRPKVTPKCYDKLLFVCHQRQNIHQIYHLRLFLATQIIAVPVIKTVIFPLLRLHLLLILVKVVVKLFHQHICFLQVPLVHWKVFEHLLKFLNQLQQKTYQIMKDQIDNNRELRSKIKDDVFIKQQLSLLSPGIDNSEKTIFGSRAMLLPDFNEYQRLSPLINALVNEVDTNDLLGCSTALEMLADIASYKQENINYFESIGLLQKIYKLFQTTKEDTDMGITHTACIRFFGYLSTTDSNALEKFPIFTSDVFDAIYHFDSLDPLRRKLAFETFAVVTKTIGAKRFLSSENCPYNIAKAFNCLAVAIARGSATPERKAWYLDNITTIFGNVESAESSNVLKIWFNYLGEHFPKLLFDCLKKLIPEVQIASLNALIALMKHQWAPEYFCLIDGFINFLLDREIHFSTIGYQLKYDLICRFIEIKPSSINSDLMEKLIIYRNMGVYAPPERQLIATKKID</sequence>
<evidence type="ECO:0000256" key="1">
    <source>
        <dbReference type="ARBA" id="ARBA00006823"/>
    </source>
</evidence>
<evidence type="ECO:0000313" key="4">
    <source>
        <dbReference type="EMBL" id="CAD2190166.1"/>
    </source>
</evidence>
<reference evidence="4 5" key="1">
    <citation type="submission" date="2020-08" db="EMBL/GenBank/DDBJ databases">
        <authorList>
            <person name="Koutsovoulos G."/>
            <person name="Danchin GJ E."/>
        </authorList>
    </citation>
    <scope>NUCLEOTIDE SEQUENCE [LARGE SCALE GENOMIC DNA]</scope>
</reference>
<keyword evidence="3" id="KW-0812">Transmembrane</keyword>
<name>A0A6V7WTN4_MELEN</name>
<comment type="similarity">
    <text evidence="1">Belongs to the proteasome subunit S5B/HSM3 family.</text>
</comment>
<evidence type="ECO:0000313" key="5">
    <source>
        <dbReference type="Proteomes" id="UP000580250"/>
    </source>
</evidence>
<dbReference type="SUPFAM" id="SSF48371">
    <property type="entry name" value="ARM repeat"/>
    <property type="match status" value="1"/>
</dbReference>
<accession>A0A6V7WTN4</accession>
<dbReference type="GO" id="GO:0005829">
    <property type="term" value="C:cytosol"/>
    <property type="evidence" value="ECO:0007669"/>
    <property type="project" value="TreeGrafter"/>
</dbReference>
<dbReference type="Pfam" id="PF10508">
    <property type="entry name" value="Proteasom_PSMB"/>
    <property type="match status" value="1"/>
</dbReference>
<feature type="transmembrane region" description="Helical" evidence="3">
    <location>
        <begin position="34"/>
        <end position="56"/>
    </location>
</feature>
<dbReference type="PANTHER" id="PTHR13554:SF10">
    <property type="entry name" value="26S PROTEASOME NON-ATPASE REGULATORY SUBUNIT 5"/>
    <property type="match status" value="1"/>
</dbReference>
<dbReference type="OrthoDB" id="10250600at2759"/>